<sequence>GDFIVGIIKARNLTHKGGSKDAKDYIPSPYCVVEFGKQTKRTTTAVKNASPLWREQCTFTVAPAEDHCTYTFK</sequence>
<dbReference type="SUPFAM" id="SSF49562">
    <property type="entry name" value="C2 domain (Calcium/lipid-binding domain, CaLB)"/>
    <property type="match status" value="1"/>
</dbReference>
<dbReference type="AlphaFoldDB" id="A0A0L0FC20"/>
<dbReference type="EMBL" id="KQ244571">
    <property type="protein sequence ID" value="KNC74274.1"/>
    <property type="molecule type" value="Genomic_DNA"/>
</dbReference>
<feature type="domain" description="C2" evidence="1">
    <location>
        <begin position="1"/>
        <end position="73"/>
    </location>
</feature>
<dbReference type="InterPro" id="IPR000008">
    <property type="entry name" value="C2_dom"/>
</dbReference>
<dbReference type="Gene3D" id="2.60.40.150">
    <property type="entry name" value="C2 domain"/>
    <property type="match status" value="1"/>
</dbReference>
<name>A0A0L0FC20_9EUKA</name>
<evidence type="ECO:0000313" key="3">
    <source>
        <dbReference type="Proteomes" id="UP000054560"/>
    </source>
</evidence>
<gene>
    <name evidence="2" type="ORF">SARC_13175</name>
</gene>
<proteinExistence type="predicted"/>
<dbReference type="InterPro" id="IPR035892">
    <property type="entry name" value="C2_domain_sf"/>
</dbReference>
<dbReference type="OrthoDB" id="67700at2759"/>
<evidence type="ECO:0000313" key="2">
    <source>
        <dbReference type="EMBL" id="KNC74274.1"/>
    </source>
</evidence>
<dbReference type="RefSeq" id="XP_014148176.1">
    <property type="nucleotide sequence ID" value="XM_014292701.1"/>
</dbReference>
<protein>
    <recommendedName>
        <fullName evidence="1">C2 domain-containing protein</fullName>
    </recommendedName>
</protein>
<dbReference type="PROSITE" id="PS50004">
    <property type="entry name" value="C2"/>
    <property type="match status" value="1"/>
</dbReference>
<dbReference type="Pfam" id="PF00168">
    <property type="entry name" value="C2"/>
    <property type="match status" value="1"/>
</dbReference>
<dbReference type="Proteomes" id="UP000054560">
    <property type="component" value="Unassembled WGS sequence"/>
</dbReference>
<reference evidence="2 3" key="1">
    <citation type="submission" date="2011-02" db="EMBL/GenBank/DDBJ databases">
        <title>The Genome Sequence of Sphaeroforma arctica JP610.</title>
        <authorList>
            <consortium name="The Broad Institute Genome Sequencing Platform"/>
            <person name="Russ C."/>
            <person name="Cuomo C."/>
            <person name="Young S.K."/>
            <person name="Zeng Q."/>
            <person name="Gargeya S."/>
            <person name="Alvarado L."/>
            <person name="Berlin A."/>
            <person name="Chapman S.B."/>
            <person name="Chen Z."/>
            <person name="Freedman E."/>
            <person name="Gellesch M."/>
            <person name="Goldberg J."/>
            <person name="Griggs A."/>
            <person name="Gujja S."/>
            <person name="Heilman E."/>
            <person name="Heiman D."/>
            <person name="Howarth C."/>
            <person name="Mehta T."/>
            <person name="Neiman D."/>
            <person name="Pearson M."/>
            <person name="Roberts A."/>
            <person name="Saif S."/>
            <person name="Shea T."/>
            <person name="Shenoy N."/>
            <person name="Sisk P."/>
            <person name="Stolte C."/>
            <person name="Sykes S."/>
            <person name="White J."/>
            <person name="Yandava C."/>
            <person name="Burger G."/>
            <person name="Gray M.W."/>
            <person name="Holland P.W.H."/>
            <person name="King N."/>
            <person name="Lang F.B.F."/>
            <person name="Roger A.J."/>
            <person name="Ruiz-Trillo I."/>
            <person name="Haas B."/>
            <person name="Nusbaum C."/>
            <person name="Birren B."/>
        </authorList>
    </citation>
    <scope>NUCLEOTIDE SEQUENCE [LARGE SCALE GENOMIC DNA]</scope>
    <source>
        <strain evidence="2 3">JP610</strain>
    </source>
</reference>
<evidence type="ECO:0000259" key="1">
    <source>
        <dbReference type="PROSITE" id="PS50004"/>
    </source>
</evidence>
<dbReference type="GeneID" id="25913679"/>
<accession>A0A0L0FC20</accession>
<feature type="non-terminal residue" evidence="2">
    <location>
        <position position="73"/>
    </location>
</feature>
<keyword evidence="3" id="KW-1185">Reference proteome</keyword>
<feature type="non-terminal residue" evidence="2">
    <location>
        <position position="1"/>
    </location>
</feature>
<organism evidence="2 3">
    <name type="scientific">Sphaeroforma arctica JP610</name>
    <dbReference type="NCBI Taxonomy" id="667725"/>
    <lineage>
        <taxon>Eukaryota</taxon>
        <taxon>Ichthyosporea</taxon>
        <taxon>Ichthyophonida</taxon>
        <taxon>Sphaeroforma</taxon>
    </lineage>
</organism>